<dbReference type="HOGENOM" id="CLU_030756_2_0_2"/>
<dbReference type="EMBL" id="CP006019">
    <property type="protein sequence ID" value="AIF69891.1"/>
    <property type="molecule type" value="Genomic_DNA"/>
</dbReference>
<evidence type="ECO:0000313" key="2">
    <source>
        <dbReference type="Proteomes" id="UP000027981"/>
    </source>
</evidence>
<dbReference type="PROSITE" id="PS51273">
    <property type="entry name" value="GATASE_TYPE_1"/>
    <property type="match status" value="1"/>
</dbReference>
<reference evidence="1 2" key="2">
    <citation type="journal article" date="2015" name="Genome Announc.">
        <title>Complete Genome Sequence of Hyperthermophilic Piezophilic Archaeon Palaeococcus pacificus DY20341T, Isolated from Deep-Sea Hydrothermal Sediments.</title>
        <authorList>
            <person name="Zeng X."/>
            <person name="Jebbar M."/>
            <person name="Shao Z."/>
        </authorList>
    </citation>
    <scope>NUCLEOTIDE SEQUENCE [LARGE SCALE GENOMIC DNA]</scope>
    <source>
        <strain evidence="1 2">DY20341</strain>
    </source>
</reference>
<dbReference type="Proteomes" id="UP000027981">
    <property type="component" value="Chromosome"/>
</dbReference>
<dbReference type="CDD" id="cd01745">
    <property type="entry name" value="GATase1_2"/>
    <property type="match status" value="1"/>
</dbReference>
<dbReference type="OrthoDB" id="3321at2157"/>
<accession>A0A075LUS2</accession>
<proteinExistence type="predicted"/>
<sequence length="256" mass="28610">MKPVIGITTSYSWKKQAFFIKEAYVRMVREAGGIPVLLSPFMEVEEALDLVDGILLSGGGDIHPSFYGEGATNKIRSIEPYRDEFEIALVKEAIDNKIPLLGICRGAQLINVALGGTLYQDLASEVVNSIKHDWFAKGEDLLPRNYPIHGIKVKLDTKLFEILKPALSVESTKEATLMVNSYHHQAIKRLGEGLKSVAYAPDGVIEAIEMEGQFVIGVQWHAEWMDNMLPLFKALIEEAKRGELEENVPQLDRNEM</sequence>
<dbReference type="Pfam" id="PF07722">
    <property type="entry name" value="Peptidase_C26"/>
    <property type="match status" value="1"/>
</dbReference>
<dbReference type="GO" id="GO:0005829">
    <property type="term" value="C:cytosol"/>
    <property type="evidence" value="ECO:0007669"/>
    <property type="project" value="TreeGrafter"/>
</dbReference>
<dbReference type="STRING" id="1343739.PAP_07505"/>
<dbReference type="AlphaFoldDB" id="A0A075LUS2"/>
<keyword evidence="2" id="KW-1185">Reference proteome</keyword>
<dbReference type="RefSeq" id="WP_048165399.1">
    <property type="nucleotide sequence ID" value="NZ_CP006019.1"/>
</dbReference>
<dbReference type="GO" id="GO:0016811">
    <property type="term" value="F:hydrolase activity, acting on carbon-nitrogen (but not peptide) bonds, in linear amides"/>
    <property type="evidence" value="ECO:0007669"/>
    <property type="project" value="InterPro"/>
</dbReference>
<dbReference type="eggNOG" id="arCOG00088">
    <property type="taxonomic scope" value="Archaea"/>
</dbReference>
<organism evidence="1 2">
    <name type="scientific">Palaeococcus pacificus DY20341</name>
    <dbReference type="NCBI Taxonomy" id="1343739"/>
    <lineage>
        <taxon>Archaea</taxon>
        <taxon>Methanobacteriati</taxon>
        <taxon>Methanobacteriota</taxon>
        <taxon>Thermococci</taxon>
        <taxon>Thermococcales</taxon>
        <taxon>Thermococcaceae</taxon>
        <taxon>Palaeococcus</taxon>
    </lineage>
</organism>
<dbReference type="InterPro" id="IPR029062">
    <property type="entry name" value="Class_I_gatase-like"/>
</dbReference>
<evidence type="ECO:0000313" key="1">
    <source>
        <dbReference type="EMBL" id="AIF69891.1"/>
    </source>
</evidence>
<dbReference type="InterPro" id="IPR044668">
    <property type="entry name" value="PuuD-like"/>
</dbReference>
<name>A0A075LUS2_9EURY</name>
<protein>
    <submittedName>
        <fullName evidence="1">Uncharacterized protein</fullName>
    </submittedName>
</protein>
<dbReference type="KEGG" id="ppac:PAP_07505"/>
<reference evidence="2" key="1">
    <citation type="submission" date="2013-06" db="EMBL/GenBank/DDBJ databases">
        <title>Complete Genome Sequence of Hyperthermophilic Palaeococcus pacificus DY20341T, Isolated from a Deep-Sea Hydrothermal Sediments.</title>
        <authorList>
            <person name="Zeng X."/>
            <person name="Shao Z."/>
        </authorList>
    </citation>
    <scope>NUCLEOTIDE SEQUENCE [LARGE SCALE GENOMIC DNA]</scope>
    <source>
        <strain evidence="2">DY20341</strain>
    </source>
</reference>
<gene>
    <name evidence="1" type="ORF">PAP_07505</name>
</gene>
<dbReference type="SUPFAM" id="SSF52317">
    <property type="entry name" value="Class I glutamine amidotransferase-like"/>
    <property type="match status" value="1"/>
</dbReference>
<dbReference type="GeneID" id="24842606"/>
<dbReference type="InterPro" id="IPR011697">
    <property type="entry name" value="Peptidase_C26"/>
</dbReference>
<dbReference type="PANTHER" id="PTHR43235:SF1">
    <property type="entry name" value="GLUTAMINE AMIDOTRANSFERASE PB2B2.05-RELATED"/>
    <property type="match status" value="1"/>
</dbReference>
<dbReference type="PANTHER" id="PTHR43235">
    <property type="entry name" value="GLUTAMINE AMIDOTRANSFERASE PB2B2.05-RELATED"/>
    <property type="match status" value="1"/>
</dbReference>
<dbReference type="Gene3D" id="3.40.50.880">
    <property type="match status" value="1"/>
</dbReference>